<accession>E0XYU3</accession>
<proteinExistence type="predicted"/>
<dbReference type="EMBL" id="GU474926">
    <property type="protein sequence ID" value="ADI19584.1"/>
    <property type="molecule type" value="Genomic_DNA"/>
</dbReference>
<protein>
    <submittedName>
        <fullName evidence="1">Uncharacterized protein</fullName>
    </submittedName>
</protein>
<evidence type="ECO:0000313" key="1">
    <source>
        <dbReference type="EMBL" id="ADI19584.1"/>
    </source>
</evidence>
<reference evidence="1" key="1">
    <citation type="journal article" date="2011" name="Environ. Microbiol.">
        <title>Time-series analyses of Monterey Bay coastal microbial picoplankton using a 'genome proxy' microarray.</title>
        <authorList>
            <person name="Rich V.I."/>
            <person name="Pham V.D."/>
            <person name="Eppley J."/>
            <person name="Shi Y."/>
            <person name="DeLong E.F."/>
        </authorList>
    </citation>
    <scope>NUCLEOTIDE SEQUENCE</scope>
</reference>
<dbReference type="AlphaFoldDB" id="E0XYU3"/>
<organism evidence="1">
    <name type="scientific">uncultured Acidobacteria bacterium HF0770_27F21</name>
    <dbReference type="NCBI Taxonomy" id="710730"/>
    <lineage>
        <taxon>Bacteria</taxon>
        <taxon>Pseudomonadati</taxon>
        <taxon>Acidobacteriota</taxon>
        <taxon>environmental samples</taxon>
    </lineage>
</organism>
<sequence length="90" mass="10088">MFSRAVLIAREAWPLNSPGADERDGGWKAAFSFSLHPSRTFRKKAQVVDLLSKKLSTVGVMLSKKWINRGVAKAILQTDPKLDYSVRVSR</sequence>
<name>E0XYU3_9BACT</name>